<dbReference type="EMBL" id="QNBE01000003">
    <property type="protein sequence ID" value="RKX71696.1"/>
    <property type="molecule type" value="Genomic_DNA"/>
</dbReference>
<dbReference type="AlphaFoldDB" id="A0A660SNL2"/>
<feature type="binding site" evidence="1">
    <location>
        <position position="31"/>
    </location>
    <ligand>
        <name>Mg(2+)</name>
        <dbReference type="ChEBI" id="CHEBI:18420"/>
        <label>3</label>
    </ligand>
</feature>
<dbReference type="InterPro" id="IPR016188">
    <property type="entry name" value="PurM-like_N"/>
</dbReference>
<keyword evidence="1 3" id="KW-0418">Kinase</keyword>
<protein>
    <recommendedName>
        <fullName evidence="1">Thiamine-monophosphate kinase</fullName>
        <shortName evidence="1">TMP kinase</shortName>
        <shortName evidence="1">Thiamine-phosphate kinase</shortName>
        <ecNumber evidence="1">2.7.4.16</ecNumber>
    </recommendedName>
</protein>
<keyword evidence="1" id="KW-0547">Nucleotide-binding</keyword>
<dbReference type="GO" id="GO:0000287">
    <property type="term" value="F:magnesium ion binding"/>
    <property type="evidence" value="ECO:0007669"/>
    <property type="project" value="UniProtKB-UniRule"/>
</dbReference>
<feature type="binding site" evidence="1">
    <location>
        <position position="210"/>
    </location>
    <ligand>
        <name>Mg(2+)</name>
        <dbReference type="ChEBI" id="CHEBI:18420"/>
        <label>5</label>
    </ligand>
</feature>
<dbReference type="InterPro" id="IPR036921">
    <property type="entry name" value="PurM-like_N_sf"/>
</dbReference>
<dbReference type="Proteomes" id="UP000268469">
    <property type="component" value="Unassembled WGS sequence"/>
</dbReference>
<comment type="similarity">
    <text evidence="1">Belongs to the thiamine-monophosphate kinase family.</text>
</comment>
<gene>
    <name evidence="1 3" type="primary">thiL</name>
    <name evidence="3" type="ORF">DRP53_00490</name>
</gene>
<feature type="binding site" evidence="1">
    <location>
        <position position="121"/>
    </location>
    <ligand>
        <name>Mg(2+)</name>
        <dbReference type="ChEBI" id="CHEBI:18420"/>
        <label>1</label>
    </ligand>
</feature>
<keyword evidence="1" id="KW-0784">Thiamine biosynthesis</keyword>
<dbReference type="Pfam" id="PF00586">
    <property type="entry name" value="AIRS"/>
    <property type="match status" value="1"/>
</dbReference>
<feature type="binding site" evidence="1">
    <location>
        <position position="297"/>
    </location>
    <ligand>
        <name>substrate</name>
    </ligand>
</feature>
<evidence type="ECO:0000313" key="4">
    <source>
        <dbReference type="Proteomes" id="UP000268469"/>
    </source>
</evidence>
<dbReference type="GO" id="GO:0009228">
    <property type="term" value="P:thiamine biosynthetic process"/>
    <property type="evidence" value="ECO:0007669"/>
    <property type="project" value="UniProtKB-KW"/>
</dbReference>
<dbReference type="InterPro" id="IPR036676">
    <property type="entry name" value="PurM-like_C_sf"/>
</dbReference>
<comment type="miscellaneous">
    <text evidence="1">Reaction mechanism of ThiL seems to utilize a direct, inline transfer of the gamma-phosphate of ATP to TMP rather than a phosphorylated enzyme intermediate.</text>
</comment>
<dbReference type="SUPFAM" id="SSF56042">
    <property type="entry name" value="PurM C-terminal domain-like"/>
    <property type="match status" value="1"/>
</dbReference>
<feature type="binding site" evidence="1">
    <location>
        <position position="73"/>
    </location>
    <ligand>
        <name>Mg(2+)</name>
        <dbReference type="ChEBI" id="CHEBI:18420"/>
        <label>4</label>
    </ligand>
</feature>
<comment type="function">
    <text evidence="1">Catalyzes the ATP-dependent phosphorylation of thiamine-monophosphate (TMP) to form thiamine-pyrophosphate (TPP), the active form of vitamin B1.</text>
</comment>
<keyword evidence="1" id="KW-0479">Metal-binding</keyword>
<feature type="binding site" evidence="1">
    <location>
        <begin position="120"/>
        <end position="121"/>
    </location>
    <ligand>
        <name>ATP</name>
        <dbReference type="ChEBI" id="CHEBI:30616"/>
    </ligand>
</feature>
<feature type="domain" description="PurM-like N-terminal" evidence="2">
    <location>
        <begin position="29"/>
        <end position="137"/>
    </location>
</feature>
<keyword evidence="1" id="KW-0067">ATP-binding</keyword>
<feature type="binding site" evidence="1">
    <location>
        <position position="73"/>
    </location>
    <ligand>
        <name>Mg(2+)</name>
        <dbReference type="ChEBI" id="CHEBI:18420"/>
        <label>3</label>
    </ligand>
</feature>
<evidence type="ECO:0000256" key="1">
    <source>
        <dbReference type="HAMAP-Rule" id="MF_02128"/>
    </source>
</evidence>
<feature type="binding site" evidence="1">
    <location>
        <position position="44"/>
    </location>
    <ligand>
        <name>Mg(2+)</name>
        <dbReference type="ChEBI" id="CHEBI:18420"/>
        <label>2</label>
    </ligand>
</feature>
<comment type="catalytic activity">
    <reaction evidence="1">
        <text>thiamine phosphate + ATP = thiamine diphosphate + ADP</text>
        <dbReference type="Rhea" id="RHEA:15913"/>
        <dbReference type="ChEBI" id="CHEBI:30616"/>
        <dbReference type="ChEBI" id="CHEBI:37575"/>
        <dbReference type="ChEBI" id="CHEBI:58937"/>
        <dbReference type="ChEBI" id="CHEBI:456216"/>
        <dbReference type="EC" id="2.7.4.16"/>
    </reaction>
</comment>
<dbReference type="UniPathway" id="UPA00060">
    <property type="reaction ID" value="UER00142"/>
</dbReference>
<name>A0A660SNL2_UNCW3</name>
<sequence length="302" mass="33784">MKIEDIGEFGLIEYLKRKFSLSGKWIGIGDDCCFIPPDIVLTSDMMVEGVHFDLKYLTPEDVGCRATTACLSDLAAVGARPVGFMLSLGIKPDLDYSFFKAIFNGVAGALQEAGVRLLGGDLSRSSKLILSGFAIGRTRRPVLRSGASPGDYIYLTGYTGLAEAGRIVLKRGVSLKRYRESVKRHRRPYPQVKLGQKLKRVASSMIDVSDGLLLDLSHLAEESQVGISIHHLPIHPELIRLEQEFGIRAETLALSGGEDFELIFTSKKRLRKFWRIGEVISEEGIWFQGRRIRPRGYEHFRR</sequence>
<reference evidence="3 4" key="1">
    <citation type="submission" date="2018-06" db="EMBL/GenBank/DDBJ databases">
        <title>Extensive metabolic versatility and redundancy in microbially diverse, dynamic hydrothermal sediments.</title>
        <authorList>
            <person name="Dombrowski N."/>
            <person name="Teske A."/>
            <person name="Baker B.J."/>
        </authorList>
    </citation>
    <scope>NUCLEOTIDE SEQUENCE [LARGE SCALE GENOMIC DNA]</scope>
    <source>
        <strain evidence="3">B36_G15</strain>
    </source>
</reference>
<dbReference type="EC" id="2.7.4.16" evidence="1"/>
<keyword evidence="1" id="KW-0460">Magnesium</keyword>
<organism evidence="3 4">
    <name type="scientific">candidate division WOR-3 bacterium</name>
    <dbReference type="NCBI Taxonomy" id="2052148"/>
    <lineage>
        <taxon>Bacteria</taxon>
        <taxon>Bacteria division WOR-3</taxon>
    </lineage>
</organism>
<feature type="binding site" evidence="1">
    <location>
        <position position="73"/>
    </location>
    <ligand>
        <name>Mg(2+)</name>
        <dbReference type="ChEBI" id="CHEBI:18420"/>
        <label>2</label>
    </ligand>
</feature>
<dbReference type="SUPFAM" id="SSF55326">
    <property type="entry name" value="PurM N-terminal domain-like"/>
    <property type="match status" value="1"/>
</dbReference>
<feature type="binding site" evidence="1">
    <location>
        <position position="258"/>
    </location>
    <ligand>
        <name>substrate</name>
    </ligand>
</feature>
<proteinExistence type="inferred from homology"/>
<feature type="binding site" evidence="1">
    <location>
        <position position="207"/>
    </location>
    <ligand>
        <name>Mg(2+)</name>
        <dbReference type="ChEBI" id="CHEBI:18420"/>
        <label>3</label>
    </ligand>
</feature>
<dbReference type="NCBIfam" id="TIGR01379">
    <property type="entry name" value="thiL"/>
    <property type="match status" value="1"/>
</dbReference>
<comment type="caution">
    <text evidence="1">Lacks conserved residue(s) required for the propagation of feature annotation.</text>
</comment>
<dbReference type="Gene3D" id="3.90.650.10">
    <property type="entry name" value="PurM-like C-terminal domain"/>
    <property type="match status" value="1"/>
</dbReference>
<feature type="binding site" evidence="1">
    <location>
        <position position="43"/>
    </location>
    <ligand>
        <name>Mg(2+)</name>
        <dbReference type="ChEBI" id="CHEBI:18420"/>
        <label>1</label>
    </ligand>
</feature>
<accession>A0A660SNL2</accession>
<dbReference type="PANTHER" id="PTHR30270">
    <property type="entry name" value="THIAMINE-MONOPHOSPHATE KINASE"/>
    <property type="match status" value="1"/>
</dbReference>
<dbReference type="GO" id="GO:0005524">
    <property type="term" value="F:ATP binding"/>
    <property type="evidence" value="ECO:0007669"/>
    <property type="project" value="UniProtKB-UniRule"/>
</dbReference>
<dbReference type="InterPro" id="IPR006283">
    <property type="entry name" value="ThiL-like"/>
</dbReference>
<dbReference type="PANTHER" id="PTHR30270:SF0">
    <property type="entry name" value="THIAMINE-MONOPHOSPHATE KINASE"/>
    <property type="match status" value="1"/>
</dbReference>
<evidence type="ECO:0000313" key="3">
    <source>
        <dbReference type="EMBL" id="RKX71696.1"/>
    </source>
</evidence>
<feature type="binding site" evidence="1">
    <location>
        <position position="31"/>
    </location>
    <ligand>
        <name>Mg(2+)</name>
        <dbReference type="ChEBI" id="CHEBI:18420"/>
        <label>4</label>
    </ligand>
</feature>
<dbReference type="CDD" id="cd02194">
    <property type="entry name" value="ThiL"/>
    <property type="match status" value="1"/>
</dbReference>
<dbReference type="HAMAP" id="MF_02128">
    <property type="entry name" value="TMP_kinase"/>
    <property type="match status" value="1"/>
</dbReference>
<dbReference type="PIRSF" id="PIRSF005303">
    <property type="entry name" value="Thiam_monoph_kin"/>
    <property type="match status" value="1"/>
</dbReference>
<feature type="binding site" evidence="1">
    <location>
        <position position="209"/>
    </location>
    <ligand>
        <name>ATP</name>
        <dbReference type="ChEBI" id="CHEBI:30616"/>
    </ligand>
</feature>
<comment type="caution">
    <text evidence="3">The sequence shown here is derived from an EMBL/GenBank/DDBJ whole genome shotgun (WGS) entry which is preliminary data.</text>
</comment>
<feature type="binding site" evidence="1">
    <location>
        <position position="44"/>
    </location>
    <ligand>
        <name>Mg(2+)</name>
        <dbReference type="ChEBI" id="CHEBI:18420"/>
        <label>1</label>
    </ligand>
</feature>
<feature type="binding site" evidence="1">
    <location>
        <position position="51"/>
    </location>
    <ligand>
        <name>substrate</name>
    </ligand>
</feature>
<evidence type="ECO:0000259" key="2">
    <source>
        <dbReference type="Pfam" id="PF00586"/>
    </source>
</evidence>
<dbReference type="Gene3D" id="3.30.1330.10">
    <property type="entry name" value="PurM-like, N-terminal domain"/>
    <property type="match status" value="1"/>
</dbReference>
<comment type="pathway">
    <text evidence="1">Cofactor biosynthesis; thiamine diphosphate biosynthesis; thiamine diphosphate from thiamine phosphate: step 1/1.</text>
</comment>
<dbReference type="GO" id="GO:0009229">
    <property type="term" value="P:thiamine diphosphate biosynthetic process"/>
    <property type="evidence" value="ECO:0007669"/>
    <property type="project" value="UniProtKB-UniRule"/>
</dbReference>
<feature type="binding site" evidence="1">
    <location>
        <position position="42"/>
    </location>
    <ligand>
        <name>Mg(2+)</name>
        <dbReference type="ChEBI" id="CHEBI:18420"/>
        <label>4</label>
    </ligand>
</feature>
<dbReference type="GO" id="GO:0009030">
    <property type="term" value="F:thiamine-phosphate kinase activity"/>
    <property type="evidence" value="ECO:0007669"/>
    <property type="project" value="UniProtKB-UniRule"/>
</dbReference>
<keyword evidence="1 3" id="KW-0808">Transferase</keyword>
<feature type="binding site" evidence="1">
    <location>
        <position position="144"/>
    </location>
    <ligand>
        <name>ATP</name>
        <dbReference type="ChEBI" id="CHEBI:30616"/>
    </ligand>
</feature>